<feature type="region of interest" description="Disordered" evidence="1">
    <location>
        <begin position="1"/>
        <end position="40"/>
    </location>
</feature>
<protein>
    <submittedName>
        <fullName evidence="3">Uncharacterized protein</fullName>
    </submittedName>
</protein>
<evidence type="ECO:0000256" key="1">
    <source>
        <dbReference type="SAM" id="MobiDB-lite"/>
    </source>
</evidence>
<dbReference type="AlphaFoldDB" id="A0A915KV38"/>
<sequence length="134" mass="15573">MEDHDNNVPEHTSPAPDNPDDGGEDNLVDNERNNPNYVINQNVRYSLKNKNIYKSPVNYYYHHHHYYLPHNLPPPPPGALYNVRRSIQQPQQSGVVNAYSPKKHDQRSAEWHRQAVIKQQFHSPMQQNSNEPSA</sequence>
<organism evidence="2 3">
    <name type="scientific">Romanomermis culicivorax</name>
    <name type="common">Nematode worm</name>
    <dbReference type="NCBI Taxonomy" id="13658"/>
    <lineage>
        <taxon>Eukaryota</taxon>
        <taxon>Metazoa</taxon>
        <taxon>Ecdysozoa</taxon>
        <taxon>Nematoda</taxon>
        <taxon>Enoplea</taxon>
        <taxon>Dorylaimia</taxon>
        <taxon>Mermithida</taxon>
        <taxon>Mermithoidea</taxon>
        <taxon>Mermithidae</taxon>
        <taxon>Romanomermis</taxon>
    </lineage>
</organism>
<dbReference type="Proteomes" id="UP000887565">
    <property type="component" value="Unplaced"/>
</dbReference>
<evidence type="ECO:0000313" key="2">
    <source>
        <dbReference type="Proteomes" id="UP000887565"/>
    </source>
</evidence>
<evidence type="ECO:0000313" key="3">
    <source>
        <dbReference type="WBParaSite" id="nRc.2.0.1.t42796-RA"/>
    </source>
</evidence>
<accession>A0A915KV38</accession>
<keyword evidence="2" id="KW-1185">Reference proteome</keyword>
<feature type="compositionally biased region" description="Acidic residues" evidence="1">
    <location>
        <begin position="18"/>
        <end position="28"/>
    </location>
</feature>
<reference evidence="3" key="1">
    <citation type="submission" date="2022-11" db="UniProtKB">
        <authorList>
            <consortium name="WormBaseParasite"/>
        </authorList>
    </citation>
    <scope>IDENTIFICATION</scope>
</reference>
<dbReference type="WBParaSite" id="nRc.2.0.1.t42796-RA">
    <property type="protein sequence ID" value="nRc.2.0.1.t42796-RA"/>
    <property type="gene ID" value="nRc.2.0.1.g42796"/>
</dbReference>
<proteinExistence type="predicted"/>
<name>A0A915KV38_ROMCU</name>